<gene>
    <name evidence="3" type="ORF">METZ01_LOCUS333369</name>
</gene>
<dbReference type="Pfam" id="PF02481">
    <property type="entry name" value="DNA_processg_A"/>
    <property type="match status" value="1"/>
</dbReference>
<comment type="similarity">
    <text evidence="1">Belongs to the DprA/Smf family.</text>
</comment>
<dbReference type="PANTHER" id="PTHR43022">
    <property type="entry name" value="PROTEIN SMF"/>
    <property type="match status" value="1"/>
</dbReference>
<evidence type="ECO:0000259" key="2">
    <source>
        <dbReference type="Pfam" id="PF02481"/>
    </source>
</evidence>
<organism evidence="3">
    <name type="scientific">marine metagenome</name>
    <dbReference type="NCBI Taxonomy" id="408172"/>
    <lineage>
        <taxon>unclassified sequences</taxon>
        <taxon>metagenomes</taxon>
        <taxon>ecological metagenomes</taxon>
    </lineage>
</organism>
<dbReference type="GO" id="GO:0009294">
    <property type="term" value="P:DNA-mediated transformation"/>
    <property type="evidence" value="ECO:0007669"/>
    <property type="project" value="InterPro"/>
</dbReference>
<dbReference type="InterPro" id="IPR003488">
    <property type="entry name" value="DprA"/>
</dbReference>
<name>A0A382Q6H5_9ZZZZ</name>
<feature type="non-terminal residue" evidence="3">
    <location>
        <position position="1"/>
    </location>
</feature>
<protein>
    <recommendedName>
        <fullName evidence="2">Smf/DprA SLOG domain-containing protein</fullName>
    </recommendedName>
</protein>
<evidence type="ECO:0000256" key="1">
    <source>
        <dbReference type="ARBA" id="ARBA00006525"/>
    </source>
</evidence>
<reference evidence="3" key="1">
    <citation type="submission" date="2018-05" db="EMBL/GenBank/DDBJ databases">
        <authorList>
            <person name="Lanie J.A."/>
            <person name="Ng W.-L."/>
            <person name="Kazmierczak K.M."/>
            <person name="Andrzejewski T.M."/>
            <person name="Davidsen T.M."/>
            <person name="Wayne K.J."/>
            <person name="Tettelin H."/>
            <person name="Glass J.I."/>
            <person name="Rusch D."/>
            <person name="Podicherti R."/>
            <person name="Tsui H.-C.T."/>
            <person name="Winkler M.E."/>
        </authorList>
    </citation>
    <scope>NUCLEOTIDE SEQUENCE</scope>
</reference>
<proteinExistence type="inferred from homology"/>
<dbReference type="Gene3D" id="3.40.50.450">
    <property type="match status" value="1"/>
</dbReference>
<dbReference type="PANTHER" id="PTHR43022:SF1">
    <property type="entry name" value="PROTEIN SMF"/>
    <property type="match status" value="1"/>
</dbReference>
<dbReference type="SUPFAM" id="SSF102405">
    <property type="entry name" value="MCP/YpsA-like"/>
    <property type="match status" value="1"/>
</dbReference>
<evidence type="ECO:0000313" key="3">
    <source>
        <dbReference type="EMBL" id="SVC80515.1"/>
    </source>
</evidence>
<accession>A0A382Q6H5</accession>
<sequence length="307" mass="31805">LLVSRLVDEGVAPFKASEYRKLCSELGEPASLLGQSATELSSRGAESSLAERVVRLLDRAVGVAFELDRYQESGIWTITEHDDTYPQHLRERLGTKAPVVLHGSGSSNILDRAGIGVVGSRAVSEEGAEVAGEAAAHAAALGIPLVSGGARGVDQIAMNAAYQAGGSVVAVLADALAKTINRTDVRQALLDDSTVMCTPYGPEAGFSVGNAMGRNKIIYGLATVTLVVASDHDSGGTWAGATEALRHGFGRVVVWNGPGEGPGNAALIEQGGVAVDDVGLLDAIIDQAEVPIEEPPEVVQRSLFLDS</sequence>
<dbReference type="InterPro" id="IPR057666">
    <property type="entry name" value="DrpA_SLOG"/>
</dbReference>
<dbReference type="AlphaFoldDB" id="A0A382Q6H5"/>
<feature type="domain" description="Smf/DprA SLOG" evidence="2">
    <location>
        <begin position="77"/>
        <end position="271"/>
    </location>
</feature>
<dbReference type="EMBL" id="UINC01111934">
    <property type="protein sequence ID" value="SVC80515.1"/>
    <property type="molecule type" value="Genomic_DNA"/>
</dbReference>